<evidence type="ECO:0000256" key="1">
    <source>
        <dbReference type="ARBA" id="ARBA00022598"/>
    </source>
</evidence>
<dbReference type="InterPro" id="IPR008146">
    <property type="entry name" value="Gln_synth_cat_dom"/>
</dbReference>
<dbReference type="GO" id="GO:0016874">
    <property type="term" value="F:ligase activity"/>
    <property type="evidence" value="ECO:0007669"/>
    <property type="project" value="UniProtKB-KW"/>
</dbReference>
<dbReference type="Pfam" id="PF00120">
    <property type="entry name" value="Gln-synt_C"/>
    <property type="match status" value="1"/>
</dbReference>
<dbReference type="InterPro" id="IPR014746">
    <property type="entry name" value="Gln_synth/guanido_kin_cat_dom"/>
</dbReference>
<accession>A0ABT8KV68</accession>
<dbReference type="Proteomes" id="UP001172082">
    <property type="component" value="Unassembled WGS sequence"/>
</dbReference>
<dbReference type="PANTHER" id="PTHR43785">
    <property type="entry name" value="GAMMA-GLUTAMYLPUTRESCINE SYNTHETASE"/>
    <property type="match status" value="1"/>
</dbReference>
<dbReference type="SMART" id="SM01230">
    <property type="entry name" value="Gln-synt_C"/>
    <property type="match status" value="1"/>
</dbReference>
<keyword evidence="1 5" id="KW-0436">Ligase</keyword>
<protein>
    <submittedName>
        <fullName evidence="5">Glutamine synthetase family protein</fullName>
        <ecNumber evidence="5">6.3.1.-</ecNumber>
    </submittedName>
</protein>
<gene>
    <name evidence="5" type="ORF">QQ008_25025</name>
</gene>
<dbReference type="Gene3D" id="3.10.20.70">
    <property type="entry name" value="Glutamine synthetase, N-terminal domain"/>
    <property type="match status" value="1"/>
</dbReference>
<dbReference type="EC" id="6.3.1.-" evidence="5"/>
<keyword evidence="6" id="KW-1185">Reference proteome</keyword>
<dbReference type="SUPFAM" id="SSF54368">
    <property type="entry name" value="Glutamine synthetase, N-terminal domain"/>
    <property type="match status" value="1"/>
</dbReference>
<evidence type="ECO:0000313" key="5">
    <source>
        <dbReference type="EMBL" id="MDN5204679.1"/>
    </source>
</evidence>
<evidence type="ECO:0000313" key="6">
    <source>
        <dbReference type="Proteomes" id="UP001172082"/>
    </source>
</evidence>
<proteinExistence type="inferred from homology"/>
<evidence type="ECO:0000259" key="4">
    <source>
        <dbReference type="PROSITE" id="PS51987"/>
    </source>
</evidence>
<feature type="domain" description="GS catalytic" evidence="4">
    <location>
        <begin position="120"/>
        <end position="457"/>
    </location>
</feature>
<evidence type="ECO:0000256" key="2">
    <source>
        <dbReference type="PROSITE-ProRule" id="PRU01331"/>
    </source>
</evidence>
<organism evidence="5 6">
    <name type="scientific">Splendidivirga corallicola</name>
    <dbReference type="NCBI Taxonomy" id="3051826"/>
    <lineage>
        <taxon>Bacteria</taxon>
        <taxon>Pseudomonadati</taxon>
        <taxon>Bacteroidota</taxon>
        <taxon>Cytophagia</taxon>
        <taxon>Cytophagales</taxon>
        <taxon>Splendidivirgaceae</taxon>
        <taxon>Splendidivirga</taxon>
    </lineage>
</organism>
<comment type="similarity">
    <text evidence="2 3">Belongs to the glutamine synthetase family.</text>
</comment>
<dbReference type="RefSeq" id="WP_346754703.1">
    <property type="nucleotide sequence ID" value="NZ_JAUJEA010000012.1"/>
</dbReference>
<dbReference type="InterPro" id="IPR036651">
    <property type="entry name" value="Gln_synt_N_sf"/>
</dbReference>
<reference evidence="5" key="1">
    <citation type="submission" date="2023-06" db="EMBL/GenBank/DDBJ databases">
        <title>Genomic of Parafulvivirga corallium.</title>
        <authorList>
            <person name="Wang G."/>
        </authorList>
    </citation>
    <scope>NUCLEOTIDE SEQUENCE</scope>
    <source>
        <strain evidence="5">BMA10</strain>
    </source>
</reference>
<dbReference type="PANTHER" id="PTHR43785:SF12">
    <property type="entry name" value="TYPE-1 GLUTAMINE SYNTHETASE 2"/>
    <property type="match status" value="1"/>
</dbReference>
<dbReference type="Gene3D" id="3.30.590.10">
    <property type="entry name" value="Glutamine synthetase/guanido kinase, catalytic domain"/>
    <property type="match status" value="1"/>
</dbReference>
<name>A0ABT8KV68_9BACT</name>
<dbReference type="SUPFAM" id="SSF55931">
    <property type="entry name" value="Glutamine synthetase/guanido kinase"/>
    <property type="match status" value="1"/>
</dbReference>
<comment type="caution">
    <text evidence="5">The sequence shown here is derived from an EMBL/GenBank/DDBJ whole genome shotgun (WGS) entry which is preliminary data.</text>
</comment>
<dbReference type="EMBL" id="JAUJEA010000012">
    <property type="protein sequence ID" value="MDN5204679.1"/>
    <property type="molecule type" value="Genomic_DNA"/>
</dbReference>
<dbReference type="PROSITE" id="PS51987">
    <property type="entry name" value="GS_CATALYTIC"/>
    <property type="match status" value="1"/>
</dbReference>
<sequence length="457" mass="51071">MKTEQGMDIQSARKLMEELQVQNVKLAVTDCDGVLRGKYVQKKKFDSALKKGFGFCDVIFGWDANDVLYAEDSFTGWQKAFPDAWARIDPDSCRMLPTEDNQSVLFLADFSGDAAAAVCPRSILKKVMDRLSKLGFSALASSEFEFFLFDETPESIREKGYRNLKTLTPGNFGYSVIRNSSHADLYHQIMQMAEDMGMPIEGLHTETGPGVLEAALEHCDALRAADNAILFKTFMKVLAQQNDIMATFMAKWSADYPGQSGHLHMSLIYPDGSSAFYDENNDHHISDSMRWFIGGQQKLMPEFLSMVASSCNSYTRLIPGFWAPTAASWGLDNRTCAIRAIPGTSKSQRIEYRVSAADINPYLALAAAIGSGLWGIENQIEPDKPIEGNAYTKKYAKALMLPSTLSQAAGRLKASGPARDLFGDQFVDHFAYTREWEDQQQQKAITDWQLGRYFEII</sequence>
<evidence type="ECO:0000256" key="3">
    <source>
        <dbReference type="RuleBase" id="RU000384"/>
    </source>
</evidence>